<dbReference type="Proteomes" id="UP000236751">
    <property type="component" value="Unassembled WGS sequence"/>
</dbReference>
<evidence type="ECO:0000313" key="1">
    <source>
        <dbReference type="EMBL" id="SEF67460.1"/>
    </source>
</evidence>
<dbReference type="AlphaFoldDB" id="A0A1H5TXK5"/>
<proteinExistence type="predicted"/>
<sequence length="43" mass="5074">MDAIRNNNPSLIPFSGHWFPGMLFRLPVPRIVRLTQRDAARRR</sequence>
<dbReference type="EMBL" id="FNVK01000005">
    <property type="protein sequence ID" value="SEF67460.1"/>
    <property type="molecule type" value="Genomic_DNA"/>
</dbReference>
<organism evidence="1 2">
    <name type="scientific">Nitrosospira multiformis (strain ATCC 25196 / NCIMB 11849 / C 71)</name>
    <dbReference type="NCBI Taxonomy" id="323848"/>
    <lineage>
        <taxon>Bacteria</taxon>
        <taxon>Pseudomonadati</taxon>
        <taxon>Pseudomonadota</taxon>
        <taxon>Betaproteobacteria</taxon>
        <taxon>Nitrosomonadales</taxon>
        <taxon>Nitrosomonadaceae</taxon>
        <taxon>Nitrosospira</taxon>
    </lineage>
</organism>
<evidence type="ECO:0000313" key="2">
    <source>
        <dbReference type="Proteomes" id="UP000236751"/>
    </source>
</evidence>
<gene>
    <name evidence="1" type="ORF">SAMN05216403_105152</name>
</gene>
<accession>A0A1H5TXK5</accession>
<protein>
    <submittedName>
        <fullName evidence="1">Uncharacterized protein</fullName>
    </submittedName>
</protein>
<name>A0A1H5TXK5_NITMU</name>
<reference evidence="1 2" key="1">
    <citation type="submission" date="2016-10" db="EMBL/GenBank/DDBJ databases">
        <authorList>
            <person name="de Groot N.N."/>
        </authorList>
    </citation>
    <scope>NUCLEOTIDE SEQUENCE [LARGE SCALE GENOMIC DNA]</scope>
    <source>
        <strain evidence="1 2">Nl13</strain>
    </source>
</reference>